<comment type="caution">
    <text evidence="1">The sequence shown here is derived from an EMBL/GenBank/DDBJ whole genome shotgun (WGS) entry which is preliminary data.</text>
</comment>
<evidence type="ECO:0000313" key="1">
    <source>
        <dbReference type="EMBL" id="RGK44805.1"/>
    </source>
</evidence>
<proteinExistence type="predicted"/>
<dbReference type="Proteomes" id="UP000260790">
    <property type="component" value="Unassembled WGS sequence"/>
</dbReference>
<dbReference type="AlphaFoldDB" id="A0A3E4M5Q3"/>
<gene>
    <name evidence="1" type="ORF">DXD09_09830</name>
</gene>
<name>A0A3E4M5Q3_9LACO</name>
<protein>
    <submittedName>
        <fullName evidence="1">Uncharacterized protein</fullName>
    </submittedName>
</protein>
<dbReference type="EMBL" id="QSQR01000011">
    <property type="protein sequence ID" value="RGK44805.1"/>
    <property type="molecule type" value="Genomic_DNA"/>
</dbReference>
<sequence length="66" mass="7460">MTSLSALIKEVHKLEAEFKQCRKLLNAIGDENRQHLICVMRNMPIDGGLVLEIVEQTHHPGCHSLI</sequence>
<organism evidence="1 2">
    <name type="scientific">Ligilactobacillus ruminis</name>
    <dbReference type="NCBI Taxonomy" id="1623"/>
    <lineage>
        <taxon>Bacteria</taxon>
        <taxon>Bacillati</taxon>
        <taxon>Bacillota</taxon>
        <taxon>Bacilli</taxon>
        <taxon>Lactobacillales</taxon>
        <taxon>Lactobacillaceae</taxon>
        <taxon>Ligilactobacillus</taxon>
    </lineage>
</organism>
<evidence type="ECO:0000313" key="2">
    <source>
        <dbReference type="Proteomes" id="UP000260790"/>
    </source>
</evidence>
<reference evidence="1 2" key="1">
    <citation type="submission" date="2018-08" db="EMBL/GenBank/DDBJ databases">
        <title>A genome reference for cultivated species of the human gut microbiota.</title>
        <authorList>
            <person name="Zou Y."/>
            <person name="Xue W."/>
            <person name="Luo G."/>
        </authorList>
    </citation>
    <scope>NUCLEOTIDE SEQUENCE [LARGE SCALE GENOMIC DNA]</scope>
    <source>
        <strain evidence="1 2">TF10-9AT</strain>
    </source>
</reference>
<accession>A0A3E4M5Q3</accession>